<organism evidence="1 2">
    <name type="scientific">Roseimicrobium gellanilyticum</name>
    <dbReference type="NCBI Taxonomy" id="748857"/>
    <lineage>
        <taxon>Bacteria</taxon>
        <taxon>Pseudomonadati</taxon>
        <taxon>Verrucomicrobiota</taxon>
        <taxon>Verrucomicrobiia</taxon>
        <taxon>Verrucomicrobiales</taxon>
        <taxon>Verrucomicrobiaceae</taxon>
        <taxon>Roseimicrobium</taxon>
    </lineage>
</organism>
<dbReference type="Proteomes" id="UP000253426">
    <property type="component" value="Unassembled WGS sequence"/>
</dbReference>
<protein>
    <submittedName>
        <fullName evidence="1">Uncharacterized protein</fullName>
    </submittedName>
</protein>
<evidence type="ECO:0000313" key="1">
    <source>
        <dbReference type="EMBL" id="RBP38162.1"/>
    </source>
</evidence>
<reference evidence="1 2" key="1">
    <citation type="submission" date="2018-06" db="EMBL/GenBank/DDBJ databases">
        <title>Genomic Encyclopedia of Type Strains, Phase IV (KMG-IV): sequencing the most valuable type-strain genomes for metagenomic binning, comparative biology and taxonomic classification.</title>
        <authorList>
            <person name="Goeker M."/>
        </authorList>
    </citation>
    <scope>NUCLEOTIDE SEQUENCE [LARGE SCALE GENOMIC DNA]</scope>
    <source>
        <strain evidence="1 2">DSM 25532</strain>
    </source>
</reference>
<dbReference type="AlphaFoldDB" id="A0A366H7M1"/>
<sequence length="48" mass="5176">MSDCIVNRFLSDAIDVSGHSMVLHVHRLVAVKVAADLEKRGSVVSEAL</sequence>
<gene>
    <name evidence="1" type="ORF">DES53_112160</name>
</gene>
<keyword evidence="2" id="KW-1185">Reference proteome</keyword>
<proteinExistence type="predicted"/>
<name>A0A366H7M1_9BACT</name>
<comment type="caution">
    <text evidence="1">The sequence shown here is derived from an EMBL/GenBank/DDBJ whole genome shotgun (WGS) entry which is preliminary data.</text>
</comment>
<accession>A0A366H7M1</accession>
<dbReference type="EMBL" id="QNRR01000012">
    <property type="protein sequence ID" value="RBP38162.1"/>
    <property type="molecule type" value="Genomic_DNA"/>
</dbReference>
<evidence type="ECO:0000313" key="2">
    <source>
        <dbReference type="Proteomes" id="UP000253426"/>
    </source>
</evidence>